<dbReference type="InterPro" id="IPR004143">
    <property type="entry name" value="BPL_LPL_catalytic"/>
</dbReference>
<evidence type="ECO:0000256" key="2">
    <source>
        <dbReference type="ARBA" id="ARBA00023267"/>
    </source>
</evidence>
<dbReference type="GO" id="GO:0004077">
    <property type="term" value="F:biotin--[biotin carboxyl-carrier protein] ligase activity"/>
    <property type="evidence" value="ECO:0007669"/>
    <property type="project" value="UniProtKB-EC"/>
</dbReference>
<dbReference type="Pfam" id="PF02237">
    <property type="entry name" value="BPL_C"/>
    <property type="match status" value="1"/>
</dbReference>
<dbReference type="NCBIfam" id="TIGR00121">
    <property type="entry name" value="birA_ligase"/>
    <property type="match status" value="1"/>
</dbReference>
<evidence type="ECO:0000256" key="1">
    <source>
        <dbReference type="ARBA" id="ARBA00022598"/>
    </source>
</evidence>
<comment type="catalytic activity">
    <reaction evidence="4">
        <text>biotin + L-lysyl-[protein] + ATP = N(6)-biotinyl-L-lysyl-[protein] + AMP + diphosphate + H(+)</text>
        <dbReference type="Rhea" id="RHEA:11756"/>
        <dbReference type="Rhea" id="RHEA-COMP:9752"/>
        <dbReference type="Rhea" id="RHEA-COMP:10505"/>
        <dbReference type="ChEBI" id="CHEBI:15378"/>
        <dbReference type="ChEBI" id="CHEBI:29969"/>
        <dbReference type="ChEBI" id="CHEBI:30616"/>
        <dbReference type="ChEBI" id="CHEBI:33019"/>
        <dbReference type="ChEBI" id="CHEBI:57586"/>
        <dbReference type="ChEBI" id="CHEBI:83144"/>
        <dbReference type="ChEBI" id="CHEBI:456215"/>
        <dbReference type="EC" id="6.3.4.15"/>
    </reaction>
</comment>
<protein>
    <recommendedName>
        <fullName evidence="3">biotin--[biotin carboxyl-carrier protein] ligase</fullName>
        <ecNumber evidence="3">6.3.4.15</ecNumber>
    </recommendedName>
</protein>
<organism evidence="6 7">
    <name type="scientific">Sphingomonas quercus</name>
    <dbReference type="NCBI Taxonomy" id="2842451"/>
    <lineage>
        <taxon>Bacteria</taxon>
        <taxon>Pseudomonadati</taxon>
        <taxon>Pseudomonadota</taxon>
        <taxon>Alphaproteobacteria</taxon>
        <taxon>Sphingomonadales</taxon>
        <taxon>Sphingomonadaceae</taxon>
        <taxon>Sphingomonas</taxon>
    </lineage>
</organism>
<dbReference type="EC" id="6.3.4.15" evidence="3"/>
<keyword evidence="1 6" id="KW-0436">Ligase</keyword>
<dbReference type="Pfam" id="PF03099">
    <property type="entry name" value="BPL_LplA_LipB"/>
    <property type="match status" value="1"/>
</dbReference>
<proteinExistence type="predicted"/>
<evidence type="ECO:0000259" key="5">
    <source>
        <dbReference type="PROSITE" id="PS51733"/>
    </source>
</evidence>
<dbReference type="PROSITE" id="PS51733">
    <property type="entry name" value="BPL_LPL_CATALYTIC"/>
    <property type="match status" value="1"/>
</dbReference>
<name>A0ABS6BKX5_9SPHN</name>
<dbReference type="EMBL" id="JAHKRT010000005">
    <property type="protein sequence ID" value="MBU3078277.1"/>
    <property type="molecule type" value="Genomic_DNA"/>
</dbReference>
<evidence type="ECO:0000256" key="4">
    <source>
        <dbReference type="ARBA" id="ARBA00047846"/>
    </source>
</evidence>
<evidence type="ECO:0000313" key="6">
    <source>
        <dbReference type="EMBL" id="MBU3078277.1"/>
    </source>
</evidence>
<comment type="caution">
    <text evidence="6">The sequence shown here is derived from an EMBL/GenBank/DDBJ whole genome shotgun (WGS) entry which is preliminary data.</text>
</comment>
<sequence>MTARILTVAVTGSTNADMLALAAAGEPEGLWLRAERQEAGRGRHGRRWVSEGGNLYVSTLVRLRETDPAPGTLSLVAAVALDQVLSPRLPEADLRIKWPNDLLVGGAKIAGILMEREGGGVVIGMGVNLAHHPGDLGRATTSVAALTGSAPDPADLLADLADSFAYWLGRWRSGARHDPVRARWLERAHPLGSALAVRIAEGPAIEGLFDGLDTSGALRLRLADGAVRVIHAGDVFLV</sequence>
<dbReference type="InterPro" id="IPR004408">
    <property type="entry name" value="Biotin_CoA_COase_ligase"/>
</dbReference>
<feature type="domain" description="BPL/LPL catalytic" evidence="5">
    <location>
        <begin position="1"/>
        <end position="172"/>
    </location>
</feature>
<keyword evidence="7" id="KW-1185">Reference proteome</keyword>
<dbReference type="RefSeq" id="WP_216324258.1">
    <property type="nucleotide sequence ID" value="NZ_JAHKRT010000005.1"/>
</dbReference>
<dbReference type="InterPro" id="IPR003142">
    <property type="entry name" value="BPL_C"/>
</dbReference>
<gene>
    <name evidence="6" type="ORF">KOF26_10395</name>
</gene>
<evidence type="ECO:0000313" key="7">
    <source>
        <dbReference type="Proteomes" id="UP000776276"/>
    </source>
</evidence>
<dbReference type="PANTHER" id="PTHR12835:SF5">
    <property type="entry name" value="BIOTIN--PROTEIN LIGASE"/>
    <property type="match status" value="1"/>
</dbReference>
<reference evidence="6 7" key="1">
    <citation type="submission" date="2021-06" db="EMBL/GenBank/DDBJ databases">
        <title>Sphingomonas sp. XMGL2, whole genome shotgun sequencing project.</title>
        <authorList>
            <person name="Zhao G."/>
            <person name="Shen L."/>
        </authorList>
    </citation>
    <scope>NUCLEOTIDE SEQUENCE [LARGE SCALE GENOMIC DNA]</scope>
    <source>
        <strain evidence="6 7">XMGL2</strain>
    </source>
</reference>
<dbReference type="PANTHER" id="PTHR12835">
    <property type="entry name" value="BIOTIN PROTEIN LIGASE"/>
    <property type="match status" value="1"/>
</dbReference>
<accession>A0ABS6BKX5</accession>
<evidence type="ECO:0000256" key="3">
    <source>
        <dbReference type="ARBA" id="ARBA00024227"/>
    </source>
</evidence>
<keyword evidence="2" id="KW-0092">Biotin</keyword>
<dbReference type="CDD" id="cd16442">
    <property type="entry name" value="BPL"/>
    <property type="match status" value="1"/>
</dbReference>
<dbReference type="Proteomes" id="UP000776276">
    <property type="component" value="Unassembled WGS sequence"/>
</dbReference>